<reference evidence="2" key="1">
    <citation type="submission" date="2020-08" db="EMBL/GenBank/DDBJ databases">
        <title>Multicomponent nature underlies the extraordinary mechanical properties of spider dragline silk.</title>
        <authorList>
            <person name="Kono N."/>
            <person name="Nakamura H."/>
            <person name="Mori M."/>
            <person name="Yoshida Y."/>
            <person name="Ohtoshi R."/>
            <person name="Malay A.D."/>
            <person name="Moran D.A.P."/>
            <person name="Tomita M."/>
            <person name="Numata K."/>
            <person name="Arakawa K."/>
        </authorList>
    </citation>
    <scope>NUCLEOTIDE SEQUENCE</scope>
</reference>
<dbReference type="AlphaFoldDB" id="A0A8X6QAS9"/>
<organism evidence="2 3">
    <name type="scientific">Nephila pilipes</name>
    <name type="common">Giant wood spider</name>
    <name type="synonym">Nephila maculata</name>
    <dbReference type="NCBI Taxonomy" id="299642"/>
    <lineage>
        <taxon>Eukaryota</taxon>
        <taxon>Metazoa</taxon>
        <taxon>Ecdysozoa</taxon>
        <taxon>Arthropoda</taxon>
        <taxon>Chelicerata</taxon>
        <taxon>Arachnida</taxon>
        <taxon>Araneae</taxon>
        <taxon>Araneomorphae</taxon>
        <taxon>Entelegynae</taxon>
        <taxon>Araneoidea</taxon>
        <taxon>Nephilidae</taxon>
        <taxon>Nephila</taxon>
    </lineage>
</organism>
<protein>
    <submittedName>
        <fullName evidence="2">Uncharacterized protein</fullName>
    </submittedName>
</protein>
<keyword evidence="3" id="KW-1185">Reference proteome</keyword>
<name>A0A8X6QAS9_NEPPI</name>
<feature type="region of interest" description="Disordered" evidence="1">
    <location>
        <begin position="27"/>
        <end position="49"/>
    </location>
</feature>
<dbReference type="EMBL" id="BMAW01077831">
    <property type="protein sequence ID" value="GFU08372.1"/>
    <property type="molecule type" value="Genomic_DNA"/>
</dbReference>
<evidence type="ECO:0000313" key="2">
    <source>
        <dbReference type="EMBL" id="GFU08372.1"/>
    </source>
</evidence>
<evidence type="ECO:0000256" key="1">
    <source>
        <dbReference type="SAM" id="MobiDB-lite"/>
    </source>
</evidence>
<feature type="compositionally biased region" description="Basic and acidic residues" evidence="1">
    <location>
        <begin position="32"/>
        <end position="41"/>
    </location>
</feature>
<gene>
    <name evidence="2" type="ORF">NPIL_269751</name>
</gene>
<comment type="caution">
    <text evidence="2">The sequence shown here is derived from an EMBL/GenBank/DDBJ whole genome shotgun (WGS) entry which is preliminary data.</text>
</comment>
<sequence length="100" mass="11428">MRFGGHIFIAFPFVSLEMVGKKRVTNCNKRTPRSDSNDMKGSRGKSVSKGLSCKKTLDFSPLFIDDEAQSIPQDTIQDIMRTHNLGREHYNSIEKEAWSY</sequence>
<dbReference type="Proteomes" id="UP000887013">
    <property type="component" value="Unassembled WGS sequence"/>
</dbReference>
<accession>A0A8X6QAS9</accession>
<proteinExistence type="predicted"/>
<evidence type="ECO:0000313" key="3">
    <source>
        <dbReference type="Proteomes" id="UP000887013"/>
    </source>
</evidence>